<gene>
    <name evidence="12" type="ORF">FPY71_03535</name>
</gene>
<organism evidence="12 13">
    <name type="scientific">Aureimonas fodinaquatilis</name>
    <dbReference type="NCBI Taxonomy" id="2565783"/>
    <lineage>
        <taxon>Bacteria</taxon>
        <taxon>Pseudomonadati</taxon>
        <taxon>Pseudomonadota</taxon>
        <taxon>Alphaproteobacteria</taxon>
        <taxon>Hyphomicrobiales</taxon>
        <taxon>Aurantimonadaceae</taxon>
        <taxon>Aureimonas</taxon>
    </lineage>
</organism>
<keyword evidence="4" id="KW-1003">Cell membrane</keyword>
<evidence type="ECO:0000259" key="11">
    <source>
        <dbReference type="PROSITE" id="PS50109"/>
    </source>
</evidence>
<dbReference type="Proteomes" id="UP000324738">
    <property type="component" value="Unassembled WGS sequence"/>
</dbReference>
<dbReference type="EMBL" id="VTWH01000001">
    <property type="protein sequence ID" value="KAA0972699.1"/>
    <property type="molecule type" value="Genomic_DNA"/>
</dbReference>
<feature type="transmembrane region" description="Helical" evidence="10">
    <location>
        <begin position="41"/>
        <end position="60"/>
    </location>
</feature>
<keyword evidence="13" id="KW-1185">Reference proteome</keyword>
<dbReference type="Gene3D" id="1.10.287.130">
    <property type="match status" value="1"/>
</dbReference>
<feature type="transmembrane region" description="Helical" evidence="10">
    <location>
        <begin position="72"/>
        <end position="90"/>
    </location>
</feature>
<evidence type="ECO:0000256" key="8">
    <source>
        <dbReference type="ARBA" id="ARBA00022777"/>
    </source>
</evidence>
<evidence type="ECO:0000256" key="3">
    <source>
        <dbReference type="ARBA" id="ARBA00012438"/>
    </source>
</evidence>
<dbReference type="PANTHER" id="PTHR44936:SF10">
    <property type="entry name" value="SENSOR PROTEIN RSTB"/>
    <property type="match status" value="1"/>
</dbReference>
<dbReference type="EC" id="2.7.13.3" evidence="3"/>
<dbReference type="SMART" id="SM00387">
    <property type="entry name" value="HATPase_c"/>
    <property type="match status" value="1"/>
</dbReference>
<dbReference type="GO" id="GO:0000155">
    <property type="term" value="F:phosphorelay sensor kinase activity"/>
    <property type="evidence" value="ECO:0007669"/>
    <property type="project" value="InterPro"/>
</dbReference>
<name>A0A5B0E5H8_9HYPH</name>
<evidence type="ECO:0000256" key="10">
    <source>
        <dbReference type="SAM" id="Phobius"/>
    </source>
</evidence>
<keyword evidence="10" id="KW-1133">Transmembrane helix</keyword>
<evidence type="ECO:0000256" key="6">
    <source>
        <dbReference type="ARBA" id="ARBA00022679"/>
    </source>
</evidence>
<comment type="caution">
    <text evidence="12">The sequence shown here is derived from an EMBL/GenBank/DDBJ whole genome shotgun (WGS) entry which is preliminary data.</text>
</comment>
<feature type="domain" description="Histidine kinase" evidence="11">
    <location>
        <begin position="208"/>
        <end position="415"/>
    </location>
</feature>
<feature type="transmembrane region" description="Helical" evidence="10">
    <location>
        <begin position="96"/>
        <end position="113"/>
    </location>
</feature>
<dbReference type="AlphaFoldDB" id="A0A5B0E5H8"/>
<dbReference type="OrthoDB" id="9785252at2"/>
<feature type="transmembrane region" description="Helical" evidence="10">
    <location>
        <begin position="118"/>
        <end position="136"/>
    </location>
</feature>
<dbReference type="PANTHER" id="PTHR44936">
    <property type="entry name" value="SENSOR PROTEIN CREC"/>
    <property type="match status" value="1"/>
</dbReference>
<dbReference type="InterPro" id="IPR003661">
    <property type="entry name" value="HisK_dim/P_dom"/>
</dbReference>
<evidence type="ECO:0000256" key="4">
    <source>
        <dbReference type="ARBA" id="ARBA00022475"/>
    </source>
</evidence>
<dbReference type="PROSITE" id="PS50109">
    <property type="entry name" value="HIS_KIN"/>
    <property type="match status" value="1"/>
</dbReference>
<keyword evidence="7" id="KW-0547">Nucleotide-binding</keyword>
<keyword evidence="10" id="KW-0472">Membrane</keyword>
<evidence type="ECO:0000256" key="5">
    <source>
        <dbReference type="ARBA" id="ARBA00022553"/>
    </source>
</evidence>
<dbReference type="SUPFAM" id="SSF55874">
    <property type="entry name" value="ATPase domain of HSP90 chaperone/DNA topoisomerase II/histidine kinase"/>
    <property type="match status" value="1"/>
</dbReference>
<dbReference type="PRINTS" id="PR00344">
    <property type="entry name" value="BCTRLSENSOR"/>
</dbReference>
<sequence length="425" mass="46473">MQDTTARKNLLLLIQLRWIAVFGQVATIAYVHYWLGIALPLAQMGMVVVFLLLLNALSLLRYWRSGSVSNTGLFLEMLLDVAALTLQLYLSGGASNPFVFLFLLQVILGAVLLKAWSVWSIVAITSACFVLLTFFYRPIATDMHHGSAFLTMHIHGMFICFVLAACLLVFFITRINRNIGARDQRLAELRQQSAEEDLIVRMGLLASGAAHELGTPLSTLSVILNDWRRMPQFKDDPELAQELSAMQGQLTRCKTIVSGILMSSGEARGEGTVRTTVNGFLDGLVAEWSESRPSTQVKYRNMVAPDQPIVSDIALKQVLFNVLDNAFDVSPHWIELTAMRNNGHVVIAISDAGPGFDNEMLAEFGRPYRSSKNRTGSGLGLFLVVNVLRKLGGSVTAANRPEGGAIVTLTLPLAALSAKSVAHGD</sequence>
<evidence type="ECO:0000256" key="1">
    <source>
        <dbReference type="ARBA" id="ARBA00000085"/>
    </source>
</evidence>
<dbReference type="InterPro" id="IPR005467">
    <property type="entry name" value="His_kinase_dom"/>
</dbReference>
<proteinExistence type="predicted"/>
<feature type="transmembrane region" description="Helical" evidence="10">
    <location>
        <begin position="148"/>
        <end position="172"/>
    </location>
</feature>
<dbReference type="InterPro" id="IPR036097">
    <property type="entry name" value="HisK_dim/P_sf"/>
</dbReference>
<keyword evidence="9" id="KW-0067">ATP-binding</keyword>
<evidence type="ECO:0000256" key="7">
    <source>
        <dbReference type="ARBA" id="ARBA00022741"/>
    </source>
</evidence>
<keyword evidence="10" id="KW-0812">Transmembrane</keyword>
<evidence type="ECO:0000313" key="12">
    <source>
        <dbReference type="EMBL" id="KAA0972699.1"/>
    </source>
</evidence>
<dbReference type="GO" id="GO:0005886">
    <property type="term" value="C:plasma membrane"/>
    <property type="evidence" value="ECO:0007669"/>
    <property type="project" value="UniProtKB-SubCell"/>
</dbReference>
<dbReference type="InterPro" id="IPR036890">
    <property type="entry name" value="HATPase_C_sf"/>
</dbReference>
<dbReference type="CDD" id="cd00082">
    <property type="entry name" value="HisKA"/>
    <property type="match status" value="1"/>
</dbReference>
<evidence type="ECO:0000256" key="2">
    <source>
        <dbReference type="ARBA" id="ARBA00004651"/>
    </source>
</evidence>
<dbReference type="Gene3D" id="3.30.565.10">
    <property type="entry name" value="Histidine kinase-like ATPase, C-terminal domain"/>
    <property type="match status" value="1"/>
</dbReference>
<keyword evidence="5" id="KW-0597">Phosphoprotein</keyword>
<reference evidence="12 13" key="1">
    <citation type="submission" date="2019-08" db="EMBL/GenBank/DDBJ databases">
        <title>Aureimonas fodiniaquatilis sp. nov., isolated from a coal mine wastewater.</title>
        <authorList>
            <person name="Kim W."/>
        </authorList>
    </citation>
    <scope>NUCLEOTIDE SEQUENCE [LARGE SCALE GENOMIC DNA]</scope>
    <source>
        <strain evidence="12 13">CAU 1482</strain>
    </source>
</reference>
<keyword evidence="6" id="KW-0808">Transferase</keyword>
<dbReference type="Pfam" id="PF02518">
    <property type="entry name" value="HATPase_c"/>
    <property type="match status" value="1"/>
</dbReference>
<accession>A0A5B0E5H8</accession>
<evidence type="ECO:0000313" key="13">
    <source>
        <dbReference type="Proteomes" id="UP000324738"/>
    </source>
</evidence>
<dbReference type="InterPro" id="IPR050980">
    <property type="entry name" value="2C_sensor_his_kinase"/>
</dbReference>
<dbReference type="GO" id="GO:0005524">
    <property type="term" value="F:ATP binding"/>
    <property type="evidence" value="ECO:0007669"/>
    <property type="project" value="UniProtKB-KW"/>
</dbReference>
<dbReference type="SUPFAM" id="SSF47384">
    <property type="entry name" value="Homodimeric domain of signal transducing histidine kinase"/>
    <property type="match status" value="1"/>
</dbReference>
<keyword evidence="8 12" id="KW-0418">Kinase</keyword>
<comment type="subcellular location">
    <subcellularLocation>
        <location evidence="2">Cell membrane</location>
        <topology evidence="2">Multi-pass membrane protein</topology>
    </subcellularLocation>
</comment>
<dbReference type="InterPro" id="IPR004358">
    <property type="entry name" value="Sig_transdc_His_kin-like_C"/>
</dbReference>
<protein>
    <recommendedName>
        <fullName evidence="3">histidine kinase</fullName>
        <ecNumber evidence="3">2.7.13.3</ecNumber>
    </recommendedName>
</protein>
<evidence type="ECO:0000256" key="9">
    <source>
        <dbReference type="ARBA" id="ARBA00022840"/>
    </source>
</evidence>
<comment type="catalytic activity">
    <reaction evidence="1">
        <text>ATP + protein L-histidine = ADP + protein N-phospho-L-histidine.</text>
        <dbReference type="EC" id="2.7.13.3"/>
    </reaction>
</comment>
<dbReference type="InterPro" id="IPR003594">
    <property type="entry name" value="HATPase_dom"/>
</dbReference>
<feature type="transmembrane region" description="Helical" evidence="10">
    <location>
        <begin position="12"/>
        <end position="35"/>
    </location>
</feature>